<evidence type="ECO:0000256" key="6">
    <source>
        <dbReference type="ARBA" id="ARBA00022692"/>
    </source>
</evidence>
<dbReference type="Proteomes" id="UP001460202">
    <property type="component" value="Unassembled WGS sequence"/>
</dbReference>
<dbReference type="InterPro" id="IPR051327">
    <property type="entry name" value="MATE_MepA_subfamily"/>
</dbReference>
<organism evidence="11 12">
    <name type="scientific">Alistipes intestinihominis</name>
    <dbReference type="NCBI Taxonomy" id="3133172"/>
    <lineage>
        <taxon>Bacteria</taxon>
        <taxon>Pseudomonadati</taxon>
        <taxon>Bacteroidota</taxon>
        <taxon>Bacteroidia</taxon>
        <taxon>Bacteroidales</taxon>
        <taxon>Rikenellaceae</taxon>
        <taxon>Alistipes</taxon>
    </lineage>
</organism>
<dbReference type="PANTHER" id="PTHR43823:SF3">
    <property type="entry name" value="MULTIDRUG EXPORT PROTEIN MEPA"/>
    <property type="match status" value="1"/>
</dbReference>
<proteinExistence type="inferred from homology"/>
<comment type="similarity">
    <text evidence="2">Belongs to the multi antimicrobial extrusion (MATE) (TC 2.A.66.1) family. MepA subfamily.</text>
</comment>
<dbReference type="InterPro" id="IPR048279">
    <property type="entry name" value="MdtK-like"/>
</dbReference>
<feature type="transmembrane region" description="Helical" evidence="10">
    <location>
        <begin position="137"/>
        <end position="159"/>
    </location>
</feature>
<dbReference type="InterPro" id="IPR045070">
    <property type="entry name" value="MATE_MepA-like"/>
</dbReference>
<dbReference type="Pfam" id="PF01554">
    <property type="entry name" value="MatE"/>
    <property type="match status" value="2"/>
</dbReference>
<feature type="transmembrane region" description="Helical" evidence="10">
    <location>
        <begin position="398"/>
        <end position="417"/>
    </location>
</feature>
<keyword evidence="4" id="KW-0813">Transport</keyword>
<keyword evidence="9" id="KW-0046">Antibiotic resistance</keyword>
<keyword evidence="6 10" id="KW-0812">Transmembrane</keyword>
<feature type="transmembrane region" description="Helical" evidence="10">
    <location>
        <begin position="53"/>
        <end position="83"/>
    </location>
</feature>
<feature type="transmembrane region" description="Helical" evidence="10">
    <location>
        <begin position="362"/>
        <end position="386"/>
    </location>
</feature>
<evidence type="ECO:0000256" key="10">
    <source>
        <dbReference type="SAM" id="Phobius"/>
    </source>
</evidence>
<dbReference type="CDD" id="cd13143">
    <property type="entry name" value="MATE_MepA_like"/>
    <property type="match status" value="1"/>
</dbReference>
<protein>
    <recommendedName>
        <fullName evidence="3">Multidrug export protein MepA</fullName>
    </recommendedName>
</protein>
<feature type="transmembrane region" description="Helical" evidence="10">
    <location>
        <begin position="238"/>
        <end position="265"/>
    </location>
</feature>
<evidence type="ECO:0000256" key="2">
    <source>
        <dbReference type="ARBA" id="ARBA00008417"/>
    </source>
</evidence>
<evidence type="ECO:0000256" key="8">
    <source>
        <dbReference type="ARBA" id="ARBA00023136"/>
    </source>
</evidence>
<dbReference type="EMBL" id="JBBMFL010000021">
    <property type="protein sequence ID" value="MEQ2546101.1"/>
    <property type="molecule type" value="Genomic_DNA"/>
</dbReference>
<feature type="transmembrane region" description="Helical" evidence="10">
    <location>
        <begin position="324"/>
        <end position="342"/>
    </location>
</feature>
<evidence type="ECO:0000256" key="1">
    <source>
        <dbReference type="ARBA" id="ARBA00004651"/>
    </source>
</evidence>
<evidence type="ECO:0000256" key="5">
    <source>
        <dbReference type="ARBA" id="ARBA00022475"/>
    </source>
</evidence>
<sequence length="453" mass="49373">MKRDAIDLGNANVFKLFNRYFIPTLLGMLCMSAVTAIDGIFVGHGVGSDGIAAINICIPLLMFFTGVGLMVGAGCSVVASIHISRGKEKIARMNVTQALLFATLVTSVPSIIILLFPDATGRLLGSSEHLLPFVKDYLRWFVPSLLFQIWVSIALFVIRLDGAPRLAMWCNIIPAAVNIVLDWLFVFPLGLGVMGAAAATTISLFIGGCISMGYLLFHARHLRPVMPKWSRKSLRLSLRNIGYQCRIGSSALLGESTMAILMFIGNQVFMRYLGDDGVGAFGITCYYTPFVFMVGNAIAQSAQPIISYNFGAGLHNRVAVTERIALLTAIACGTVVTLLFTYCPQYLVGLFIDPTVPAARIAINGFPLFSTAFVFFTLNLTAVGYYQSIERIRPATAFALLRGMLFLVPSFVLLPKVLGIEGIWLALALSEATTTICIAVFYLYPKRRSKVKK</sequence>
<dbReference type="InterPro" id="IPR002528">
    <property type="entry name" value="MATE_fam"/>
</dbReference>
<feature type="transmembrane region" description="Helical" evidence="10">
    <location>
        <begin position="193"/>
        <end position="217"/>
    </location>
</feature>
<evidence type="ECO:0000313" key="12">
    <source>
        <dbReference type="Proteomes" id="UP001460202"/>
    </source>
</evidence>
<feature type="transmembrane region" description="Helical" evidence="10">
    <location>
        <begin position="95"/>
        <end position="117"/>
    </location>
</feature>
<evidence type="ECO:0000256" key="7">
    <source>
        <dbReference type="ARBA" id="ARBA00022989"/>
    </source>
</evidence>
<dbReference type="PANTHER" id="PTHR43823">
    <property type="entry name" value="SPORULATION PROTEIN YKVU"/>
    <property type="match status" value="1"/>
</dbReference>
<feature type="transmembrane region" description="Helical" evidence="10">
    <location>
        <begin position="423"/>
        <end position="444"/>
    </location>
</feature>
<name>A0ABV1H0Z6_9BACT</name>
<evidence type="ECO:0000256" key="9">
    <source>
        <dbReference type="ARBA" id="ARBA00023251"/>
    </source>
</evidence>
<dbReference type="RefSeq" id="WP_349094554.1">
    <property type="nucleotide sequence ID" value="NZ_JBBMFL010000021.1"/>
</dbReference>
<accession>A0ABV1H0Z6</accession>
<feature type="transmembrane region" description="Helical" evidence="10">
    <location>
        <begin position="277"/>
        <end position="299"/>
    </location>
</feature>
<comment type="caution">
    <text evidence="11">The sequence shown here is derived from an EMBL/GenBank/DDBJ whole genome shotgun (WGS) entry which is preliminary data.</text>
</comment>
<evidence type="ECO:0000313" key="11">
    <source>
        <dbReference type="EMBL" id="MEQ2546101.1"/>
    </source>
</evidence>
<feature type="transmembrane region" description="Helical" evidence="10">
    <location>
        <begin position="20"/>
        <end position="41"/>
    </location>
</feature>
<keyword evidence="5" id="KW-1003">Cell membrane</keyword>
<evidence type="ECO:0000256" key="3">
    <source>
        <dbReference type="ARBA" id="ARBA00022106"/>
    </source>
</evidence>
<evidence type="ECO:0000256" key="4">
    <source>
        <dbReference type="ARBA" id="ARBA00022448"/>
    </source>
</evidence>
<keyword evidence="7 10" id="KW-1133">Transmembrane helix</keyword>
<comment type="subcellular location">
    <subcellularLocation>
        <location evidence="1">Cell membrane</location>
        <topology evidence="1">Multi-pass membrane protein</topology>
    </subcellularLocation>
</comment>
<gene>
    <name evidence="11" type="ORF">WMO46_14225</name>
</gene>
<keyword evidence="8 10" id="KW-0472">Membrane</keyword>
<feature type="transmembrane region" description="Helical" evidence="10">
    <location>
        <begin position="166"/>
        <end position="187"/>
    </location>
</feature>
<dbReference type="PIRSF" id="PIRSF006603">
    <property type="entry name" value="DinF"/>
    <property type="match status" value="1"/>
</dbReference>
<keyword evidence="12" id="KW-1185">Reference proteome</keyword>
<reference evidence="11 12" key="1">
    <citation type="submission" date="2024-03" db="EMBL/GenBank/DDBJ databases">
        <title>Human intestinal bacterial collection.</title>
        <authorList>
            <person name="Pauvert C."/>
            <person name="Hitch T.C.A."/>
            <person name="Clavel T."/>
        </authorList>
    </citation>
    <scope>NUCLEOTIDE SEQUENCE [LARGE SCALE GENOMIC DNA]</scope>
    <source>
        <strain evidence="11 12">CLA-KB-H122</strain>
    </source>
</reference>